<reference evidence="6" key="1">
    <citation type="submission" date="2020-10" db="EMBL/GenBank/DDBJ databases">
        <authorList>
            <person name="Gilroy R."/>
        </authorList>
    </citation>
    <scope>NUCLEOTIDE SEQUENCE</scope>
    <source>
        <strain evidence="6">G3-8215</strain>
    </source>
</reference>
<name>A0A940DPN4_9BACT</name>
<dbReference type="PRINTS" id="PR00455">
    <property type="entry name" value="HTHTETR"/>
</dbReference>
<gene>
    <name evidence="6" type="ORF">IAB75_01200</name>
</gene>
<sequence>MKDKSKIRDSILSAAASLFEQYGYEKTTMDEIAAASHKAKASIYYHFDSKIDIFKAVLRQEMEYVIRHMSEIVGKYPEQKSQITAYLKARTDAIGYARVFYRHIMSLYMDRSGEVKEAMEEARKIFDDWEYGYFVKACNNGRETGILSKAVQPEAFGNTMLVILKGLEIQFKNYEDQEALRSTYDAIIDILVTNNFRQE</sequence>
<reference evidence="6" key="2">
    <citation type="journal article" date="2021" name="PeerJ">
        <title>Extensive microbial diversity within the chicken gut microbiome revealed by metagenomics and culture.</title>
        <authorList>
            <person name="Gilroy R."/>
            <person name="Ravi A."/>
            <person name="Getino M."/>
            <person name="Pursley I."/>
            <person name="Horton D.L."/>
            <person name="Alikhan N.F."/>
            <person name="Baker D."/>
            <person name="Gharbi K."/>
            <person name="Hall N."/>
            <person name="Watson M."/>
            <person name="Adriaenssens E.M."/>
            <person name="Foster-Nyarko E."/>
            <person name="Jarju S."/>
            <person name="Secka A."/>
            <person name="Antonio M."/>
            <person name="Oren A."/>
            <person name="Chaudhuri R.R."/>
            <person name="La Ragione R."/>
            <person name="Hildebrand F."/>
            <person name="Pallen M.J."/>
        </authorList>
    </citation>
    <scope>NUCLEOTIDE SEQUENCE</scope>
    <source>
        <strain evidence="6">G3-8215</strain>
    </source>
</reference>
<dbReference type="Proteomes" id="UP000725002">
    <property type="component" value="Unassembled WGS sequence"/>
</dbReference>
<evidence type="ECO:0000256" key="2">
    <source>
        <dbReference type="ARBA" id="ARBA00023125"/>
    </source>
</evidence>
<feature type="domain" description="HTH tetR-type" evidence="5">
    <location>
        <begin position="5"/>
        <end position="65"/>
    </location>
</feature>
<evidence type="ECO:0000259" key="5">
    <source>
        <dbReference type="PROSITE" id="PS50977"/>
    </source>
</evidence>
<organism evidence="6 7">
    <name type="scientific">Candidatus Cryptobacteroides avicola</name>
    <dbReference type="NCBI Taxonomy" id="2840757"/>
    <lineage>
        <taxon>Bacteria</taxon>
        <taxon>Pseudomonadati</taxon>
        <taxon>Bacteroidota</taxon>
        <taxon>Bacteroidia</taxon>
        <taxon>Bacteroidales</taxon>
        <taxon>Candidatus Cryptobacteroides</taxon>
    </lineage>
</organism>
<dbReference type="AlphaFoldDB" id="A0A940DPN4"/>
<dbReference type="EMBL" id="JADILV010000007">
    <property type="protein sequence ID" value="MBO8482727.1"/>
    <property type="molecule type" value="Genomic_DNA"/>
</dbReference>
<dbReference type="PANTHER" id="PTHR47506:SF3">
    <property type="entry name" value="HTH-TYPE TRANSCRIPTIONAL REGULATOR LMRA"/>
    <property type="match status" value="1"/>
</dbReference>
<dbReference type="GO" id="GO:0003677">
    <property type="term" value="F:DNA binding"/>
    <property type="evidence" value="ECO:0007669"/>
    <property type="project" value="UniProtKB-UniRule"/>
</dbReference>
<keyword evidence="1" id="KW-0805">Transcription regulation</keyword>
<dbReference type="SUPFAM" id="SSF46689">
    <property type="entry name" value="Homeodomain-like"/>
    <property type="match status" value="1"/>
</dbReference>
<evidence type="ECO:0000256" key="1">
    <source>
        <dbReference type="ARBA" id="ARBA00023015"/>
    </source>
</evidence>
<protein>
    <submittedName>
        <fullName evidence="6">TetR/AcrR family transcriptional regulator</fullName>
    </submittedName>
</protein>
<evidence type="ECO:0000256" key="3">
    <source>
        <dbReference type="ARBA" id="ARBA00023163"/>
    </source>
</evidence>
<keyword evidence="2 4" id="KW-0238">DNA-binding</keyword>
<dbReference type="Gene3D" id="1.10.357.10">
    <property type="entry name" value="Tetracycline Repressor, domain 2"/>
    <property type="match status" value="1"/>
</dbReference>
<accession>A0A940DPN4</accession>
<comment type="caution">
    <text evidence="6">The sequence shown here is derived from an EMBL/GenBank/DDBJ whole genome shotgun (WGS) entry which is preliminary data.</text>
</comment>
<evidence type="ECO:0000313" key="7">
    <source>
        <dbReference type="Proteomes" id="UP000725002"/>
    </source>
</evidence>
<proteinExistence type="predicted"/>
<keyword evidence="3" id="KW-0804">Transcription</keyword>
<evidence type="ECO:0000256" key="4">
    <source>
        <dbReference type="PROSITE-ProRule" id="PRU00335"/>
    </source>
</evidence>
<evidence type="ECO:0000313" key="6">
    <source>
        <dbReference type="EMBL" id="MBO8482727.1"/>
    </source>
</evidence>
<dbReference type="PANTHER" id="PTHR47506">
    <property type="entry name" value="TRANSCRIPTIONAL REGULATORY PROTEIN"/>
    <property type="match status" value="1"/>
</dbReference>
<dbReference type="InterPro" id="IPR009057">
    <property type="entry name" value="Homeodomain-like_sf"/>
</dbReference>
<dbReference type="PROSITE" id="PS50977">
    <property type="entry name" value="HTH_TETR_2"/>
    <property type="match status" value="1"/>
</dbReference>
<dbReference type="Gene3D" id="1.10.10.60">
    <property type="entry name" value="Homeodomain-like"/>
    <property type="match status" value="1"/>
</dbReference>
<dbReference type="InterPro" id="IPR001647">
    <property type="entry name" value="HTH_TetR"/>
</dbReference>
<feature type="DNA-binding region" description="H-T-H motif" evidence="4">
    <location>
        <begin position="28"/>
        <end position="47"/>
    </location>
</feature>
<dbReference type="Pfam" id="PF00440">
    <property type="entry name" value="TetR_N"/>
    <property type="match status" value="1"/>
</dbReference>